<dbReference type="PANTHER" id="PTHR47424">
    <property type="entry name" value="REGULATORY PROTEIN GAL4"/>
    <property type="match status" value="1"/>
</dbReference>
<evidence type="ECO:0000256" key="3">
    <source>
        <dbReference type="ARBA" id="ARBA00023125"/>
    </source>
</evidence>
<keyword evidence="1" id="KW-0479">Metal-binding</keyword>
<evidence type="ECO:0000313" key="8">
    <source>
        <dbReference type="EMBL" id="KAK3333070.1"/>
    </source>
</evidence>
<sequence>MSSLSFGADASISEQDPVADGIASNPKPANKRKKVQLACHPCRIRKTGCDGEQPCCTTCRIRGWQDRCGYQSANPRGDASAITLAELDRRLLKLEYSTSESPALSASLKDAHIQLRLSSENHPNTKEQIRVSRDDVSRSETHSPVQDSNSSQGLCSNFSFVQRVASVIGSDYDEPHGDTAGNTVPATVVSTSIGYPISLPFTPEYNMEDLLLPPRQYTDNVLQCYWELFQPIFPVLHQPSFDAAYDQLWQKTVANHTNDIVFYSTLNIVLALGCQRNEAIADNEREGIASEFYKRSLRLVSVDTLDSSSLQVVQLLLLRGFYLCYTPYADRCWSTVGVALRVAQAAGLQSMKGGGRNQRDQQMRRRVWHLCVILDWTVSISFDRPMALPLDKNSPQVPLPEPIDDEYLSETGEGQQPLGVPSHLDFLVYAMKLLEIIKDFTALEIQHREMGTLRRAASGQELGDTLDIISDLERFLDSLPPHLRTDHPPSGRPGFVNARFRMQAVSLKARVMYARMRVLRPMIVVEANRCISEAINDKKGIENPITSPRNRLRQDLCALCVKTAHEVLSQMHRQISTVGRVLPWRTLYSTFAAASILIAAKLCPFLEVEFDRDPCKTSWDKAIETFEFHQAQVASAATGIEALKRFRHYVETRGSTTYPASKDPMPFRNTASVNQEYLSTPTSVYAFGSHQAGHPSLGGGGFFDFTSIDQNWFFTQDYAAQGTMAQWE</sequence>
<dbReference type="CDD" id="cd12148">
    <property type="entry name" value="fungal_TF_MHR"/>
    <property type="match status" value="1"/>
</dbReference>
<dbReference type="GO" id="GO:0000978">
    <property type="term" value="F:RNA polymerase II cis-regulatory region sequence-specific DNA binding"/>
    <property type="evidence" value="ECO:0007669"/>
    <property type="project" value="TreeGrafter"/>
</dbReference>
<feature type="domain" description="Zn(2)-C6 fungal-type" evidence="7">
    <location>
        <begin position="38"/>
        <end position="70"/>
    </location>
</feature>
<dbReference type="SMART" id="SM00906">
    <property type="entry name" value="Fungal_trans"/>
    <property type="match status" value="1"/>
</dbReference>
<dbReference type="InterPro" id="IPR001138">
    <property type="entry name" value="Zn2Cys6_DnaBD"/>
</dbReference>
<dbReference type="GO" id="GO:0000981">
    <property type="term" value="F:DNA-binding transcription factor activity, RNA polymerase II-specific"/>
    <property type="evidence" value="ECO:0007669"/>
    <property type="project" value="InterPro"/>
</dbReference>
<protein>
    <submittedName>
        <fullName evidence="8">Fungal-specific transcription factor domain-containing protein</fullName>
    </submittedName>
</protein>
<dbReference type="CDD" id="cd00067">
    <property type="entry name" value="GAL4"/>
    <property type="match status" value="1"/>
</dbReference>
<evidence type="ECO:0000259" key="7">
    <source>
        <dbReference type="PROSITE" id="PS50048"/>
    </source>
</evidence>
<keyword evidence="5" id="KW-0539">Nucleus</keyword>
<keyword evidence="4" id="KW-0804">Transcription</keyword>
<dbReference type="InterPro" id="IPR036864">
    <property type="entry name" value="Zn2-C6_fun-type_DNA-bd_sf"/>
</dbReference>
<keyword evidence="2" id="KW-0805">Transcription regulation</keyword>
<gene>
    <name evidence="8" type="ORF">B0T19DRAFT_483194</name>
</gene>
<evidence type="ECO:0000256" key="2">
    <source>
        <dbReference type="ARBA" id="ARBA00023015"/>
    </source>
</evidence>
<evidence type="ECO:0000256" key="1">
    <source>
        <dbReference type="ARBA" id="ARBA00022723"/>
    </source>
</evidence>
<reference evidence="8" key="1">
    <citation type="journal article" date="2023" name="Mol. Phylogenet. Evol.">
        <title>Genome-scale phylogeny and comparative genomics of the fungal order Sordariales.</title>
        <authorList>
            <person name="Hensen N."/>
            <person name="Bonometti L."/>
            <person name="Westerberg I."/>
            <person name="Brannstrom I.O."/>
            <person name="Guillou S."/>
            <person name="Cros-Aarteil S."/>
            <person name="Calhoun S."/>
            <person name="Haridas S."/>
            <person name="Kuo A."/>
            <person name="Mondo S."/>
            <person name="Pangilinan J."/>
            <person name="Riley R."/>
            <person name="LaButti K."/>
            <person name="Andreopoulos B."/>
            <person name="Lipzen A."/>
            <person name="Chen C."/>
            <person name="Yan M."/>
            <person name="Daum C."/>
            <person name="Ng V."/>
            <person name="Clum A."/>
            <person name="Steindorff A."/>
            <person name="Ohm R.A."/>
            <person name="Martin F."/>
            <person name="Silar P."/>
            <person name="Natvig D.O."/>
            <person name="Lalanne C."/>
            <person name="Gautier V."/>
            <person name="Ament-Velasquez S.L."/>
            <person name="Kruys A."/>
            <person name="Hutchinson M.I."/>
            <person name="Powell A.J."/>
            <person name="Barry K."/>
            <person name="Miller A.N."/>
            <person name="Grigoriev I.V."/>
            <person name="Debuchy R."/>
            <person name="Gladieux P."/>
            <person name="Hiltunen Thoren M."/>
            <person name="Johannesson H."/>
        </authorList>
    </citation>
    <scope>NUCLEOTIDE SEQUENCE</scope>
    <source>
        <strain evidence="8">SMH4131-1</strain>
    </source>
</reference>
<name>A0AAE0IY56_9PEZI</name>
<organism evidence="8 9">
    <name type="scientific">Cercophora scortea</name>
    <dbReference type="NCBI Taxonomy" id="314031"/>
    <lineage>
        <taxon>Eukaryota</taxon>
        <taxon>Fungi</taxon>
        <taxon>Dikarya</taxon>
        <taxon>Ascomycota</taxon>
        <taxon>Pezizomycotina</taxon>
        <taxon>Sordariomycetes</taxon>
        <taxon>Sordariomycetidae</taxon>
        <taxon>Sordariales</taxon>
        <taxon>Lasiosphaeriaceae</taxon>
        <taxon>Cercophora</taxon>
    </lineage>
</organism>
<dbReference type="Pfam" id="PF04082">
    <property type="entry name" value="Fungal_trans"/>
    <property type="match status" value="1"/>
</dbReference>
<dbReference type="Proteomes" id="UP001286456">
    <property type="component" value="Unassembled WGS sequence"/>
</dbReference>
<accession>A0AAE0IY56</accession>
<dbReference type="PROSITE" id="PS50048">
    <property type="entry name" value="ZN2_CY6_FUNGAL_2"/>
    <property type="match status" value="1"/>
</dbReference>
<dbReference type="InterPro" id="IPR007219">
    <property type="entry name" value="XnlR_reg_dom"/>
</dbReference>
<dbReference type="GO" id="GO:0008270">
    <property type="term" value="F:zinc ion binding"/>
    <property type="evidence" value="ECO:0007669"/>
    <property type="project" value="InterPro"/>
</dbReference>
<evidence type="ECO:0000256" key="5">
    <source>
        <dbReference type="ARBA" id="ARBA00023242"/>
    </source>
</evidence>
<evidence type="ECO:0000313" key="9">
    <source>
        <dbReference type="Proteomes" id="UP001286456"/>
    </source>
</evidence>
<dbReference type="Pfam" id="PF00172">
    <property type="entry name" value="Zn_clus"/>
    <property type="match status" value="1"/>
</dbReference>
<dbReference type="SUPFAM" id="SSF57701">
    <property type="entry name" value="Zn2/Cys6 DNA-binding domain"/>
    <property type="match status" value="1"/>
</dbReference>
<evidence type="ECO:0000256" key="4">
    <source>
        <dbReference type="ARBA" id="ARBA00023163"/>
    </source>
</evidence>
<proteinExistence type="predicted"/>
<dbReference type="EMBL" id="JAUEPO010000002">
    <property type="protein sequence ID" value="KAK3333070.1"/>
    <property type="molecule type" value="Genomic_DNA"/>
</dbReference>
<dbReference type="PROSITE" id="PS00463">
    <property type="entry name" value="ZN2_CY6_FUNGAL_1"/>
    <property type="match status" value="1"/>
</dbReference>
<keyword evidence="3" id="KW-0238">DNA-binding</keyword>
<feature type="compositionally biased region" description="Basic and acidic residues" evidence="6">
    <location>
        <begin position="123"/>
        <end position="141"/>
    </location>
</feature>
<dbReference type="PANTHER" id="PTHR47424:SF3">
    <property type="entry name" value="REGULATORY PROTEIN GAL4"/>
    <property type="match status" value="1"/>
</dbReference>
<comment type="caution">
    <text evidence="8">The sequence shown here is derived from an EMBL/GenBank/DDBJ whole genome shotgun (WGS) entry which is preliminary data.</text>
</comment>
<dbReference type="SMART" id="SM00066">
    <property type="entry name" value="GAL4"/>
    <property type="match status" value="1"/>
</dbReference>
<feature type="region of interest" description="Disordered" evidence="6">
    <location>
        <begin position="117"/>
        <end position="152"/>
    </location>
</feature>
<dbReference type="GO" id="GO:0005634">
    <property type="term" value="C:nucleus"/>
    <property type="evidence" value="ECO:0007669"/>
    <property type="project" value="TreeGrafter"/>
</dbReference>
<dbReference type="InterPro" id="IPR051127">
    <property type="entry name" value="Fungal_SecMet_Regulators"/>
</dbReference>
<evidence type="ECO:0000256" key="6">
    <source>
        <dbReference type="SAM" id="MobiDB-lite"/>
    </source>
</evidence>
<dbReference type="GO" id="GO:0006351">
    <property type="term" value="P:DNA-templated transcription"/>
    <property type="evidence" value="ECO:0007669"/>
    <property type="project" value="InterPro"/>
</dbReference>
<feature type="compositionally biased region" description="Polar residues" evidence="6">
    <location>
        <begin position="142"/>
        <end position="152"/>
    </location>
</feature>
<dbReference type="AlphaFoldDB" id="A0AAE0IY56"/>
<dbReference type="Gene3D" id="4.10.240.10">
    <property type="entry name" value="Zn(2)-C6 fungal-type DNA-binding domain"/>
    <property type="match status" value="1"/>
</dbReference>
<dbReference type="GO" id="GO:0000435">
    <property type="term" value="P:positive regulation of transcription from RNA polymerase II promoter by galactose"/>
    <property type="evidence" value="ECO:0007669"/>
    <property type="project" value="TreeGrafter"/>
</dbReference>
<keyword evidence="9" id="KW-1185">Reference proteome</keyword>
<reference evidence="8" key="2">
    <citation type="submission" date="2023-06" db="EMBL/GenBank/DDBJ databases">
        <authorList>
            <consortium name="Lawrence Berkeley National Laboratory"/>
            <person name="Haridas S."/>
            <person name="Hensen N."/>
            <person name="Bonometti L."/>
            <person name="Westerberg I."/>
            <person name="Brannstrom I.O."/>
            <person name="Guillou S."/>
            <person name="Cros-Aarteil S."/>
            <person name="Calhoun S."/>
            <person name="Kuo A."/>
            <person name="Mondo S."/>
            <person name="Pangilinan J."/>
            <person name="Riley R."/>
            <person name="Labutti K."/>
            <person name="Andreopoulos B."/>
            <person name="Lipzen A."/>
            <person name="Chen C."/>
            <person name="Yanf M."/>
            <person name="Daum C."/>
            <person name="Ng V."/>
            <person name="Clum A."/>
            <person name="Steindorff A."/>
            <person name="Ohm R."/>
            <person name="Martin F."/>
            <person name="Silar P."/>
            <person name="Natvig D."/>
            <person name="Lalanne C."/>
            <person name="Gautier V."/>
            <person name="Ament-Velasquez S.L."/>
            <person name="Kruys A."/>
            <person name="Hutchinson M.I."/>
            <person name="Powell A.J."/>
            <person name="Barry K."/>
            <person name="Miller A.N."/>
            <person name="Grigoriev I.V."/>
            <person name="Debuchy R."/>
            <person name="Gladieux P."/>
            <person name="Thoren M.H."/>
            <person name="Johannesson H."/>
        </authorList>
    </citation>
    <scope>NUCLEOTIDE SEQUENCE</scope>
    <source>
        <strain evidence="8">SMH4131-1</strain>
    </source>
</reference>